<dbReference type="AlphaFoldDB" id="A0A6S7JNA3"/>
<evidence type="ECO:0000313" key="6">
    <source>
        <dbReference type="EMBL" id="CAB4012338.1"/>
    </source>
</evidence>
<sequence>MAAASSQNSVNLRSLSCELGLLNKTDGSALFSHGNTSMMVGVYGPAEVRLNKEIVDKATVEVVFRPKTGIPGCAEKAMERLIRNTCDSTILTTMHPRSAMTIVLQEVCNDGSLVSCCINGACMAMLNAGFPMKYLVAAITAAILSDGTICTDPTAKQEEEATAILTFSFESVNKEVVLSSSKGMFTVEQYETCLLVSCDCAQKIFNFYKTSITRVLSKDVKFMDLNIAKKSKEVE</sequence>
<dbReference type="Proteomes" id="UP001152795">
    <property type="component" value="Unassembled WGS sequence"/>
</dbReference>
<comment type="similarity">
    <text evidence="2">Belongs to the RNase PH family.</text>
</comment>
<dbReference type="SUPFAM" id="SSF54211">
    <property type="entry name" value="Ribosomal protein S5 domain 2-like"/>
    <property type="match status" value="1"/>
</dbReference>
<dbReference type="GO" id="GO:0003723">
    <property type="term" value="F:RNA binding"/>
    <property type="evidence" value="ECO:0007669"/>
    <property type="project" value="TreeGrafter"/>
</dbReference>
<keyword evidence="3" id="KW-0698">rRNA processing</keyword>
<name>A0A6S7JNA3_PARCT</name>
<evidence type="ECO:0000313" key="7">
    <source>
        <dbReference type="Proteomes" id="UP001152795"/>
    </source>
</evidence>
<dbReference type="GO" id="GO:0006364">
    <property type="term" value="P:rRNA processing"/>
    <property type="evidence" value="ECO:0007669"/>
    <property type="project" value="UniProtKB-KW"/>
</dbReference>
<dbReference type="SUPFAM" id="SSF55666">
    <property type="entry name" value="Ribonuclease PH domain 2-like"/>
    <property type="match status" value="1"/>
</dbReference>
<proteinExistence type="inferred from homology"/>
<evidence type="ECO:0000256" key="5">
    <source>
        <dbReference type="ARBA" id="ARBA00023242"/>
    </source>
</evidence>
<dbReference type="Pfam" id="PF03725">
    <property type="entry name" value="RNase_PH_C"/>
    <property type="match status" value="1"/>
</dbReference>
<dbReference type="GO" id="GO:0071051">
    <property type="term" value="P:poly(A)-dependent snoRNA 3'-end processing"/>
    <property type="evidence" value="ECO:0007669"/>
    <property type="project" value="TreeGrafter"/>
</dbReference>
<dbReference type="PANTHER" id="PTHR11953:SF1">
    <property type="entry name" value="EXOSOME COMPLEX COMPONENT RRP46"/>
    <property type="match status" value="1"/>
</dbReference>
<keyword evidence="4" id="KW-0271">Exosome</keyword>
<evidence type="ECO:0000256" key="2">
    <source>
        <dbReference type="ARBA" id="ARBA00006678"/>
    </source>
</evidence>
<dbReference type="OrthoDB" id="27298at2759"/>
<accession>A0A6S7JNA3</accession>
<dbReference type="Pfam" id="PF01138">
    <property type="entry name" value="RNase_PH"/>
    <property type="match status" value="1"/>
</dbReference>
<gene>
    <name evidence="6" type="ORF">PACLA_8A074450</name>
</gene>
<dbReference type="InterPro" id="IPR027408">
    <property type="entry name" value="PNPase/RNase_PH_dom_sf"/>
</dbReference>
<dbReference type="InterPro" id="IPR001247">
    <property type="entry name" value="ExoRNase_PH_dom1"/>
</dbReference>
<dbReference type="GO" id="GO:0016075">
    <property type="term" value="P:rRNA catabolic process"/>
    <property type="evidence" value="ECO:0007669"/>
    <property type="project" value="TreeGrafter"/>
</dbReference>
<dbReference type="InterPro" id="IPR015847">
    <property type="entry name" value="ExoRNase_PH_dom2"/>
</dbReference>
<dbReference type="GO" id="GO:0005730">
    <property type="term" value="C:nucleolus"/>
    <property type="evidence" value="ECO:0007669"/>
    <property type="project" value="TreeGrafter"/>
</dbReference>
<dbReference type="GO" id="GO:0000176">
    <property type="term" value="C:nuclear exosome (RNase complex)"/>
    <property type="evidence" value="ECO:0007669"/>
    <property type="project" value="TreeGrafter"/>
</dbReference>
<evidence type="ECO:0000256" key="4">
    <source>
        <dbReference type="ARBA" id="ARBA00022835"/>
    </source>
</evidence>
<dbReference type="Gene3D" id="3.30.230.70">
    <property type="entry name" value="GHMP Kinase, N-terminal domain"/>
    <property type="match status" value="1"/>
</dbReference>
<evidence type="ECO:0000256" key="3">
    <source>
        <dbReference type="ARBA" id="ARBA00022552"/>
    </source>
</evidence>
<dbReference type="InterPro" id="IPR036345">
    <property type="entry name" value="ExoRNase_PH_dom2_sf"/>
</dbReference>
<protein>
    <submittedName>
        <fullName evidence="6">Exosome complex component RRP46</fullName>
    </submittedName>
</protein>
<dbReference type="CDD" id="cd11372">
    <property type="entry name" value="RNase_PH_RRP46"/>
    <property type="match status" value="1"/>
</dbReference>
<organism evidence="6 7">
    <name type="scientific">Paramuricea clavata</name>
    <name type="common">Red gorgonian</name>
    <name type="synonym">Violescent sea-whip</name>
    <dbReference type="NCBI Taxonomy" id="317549"/>
    <lineage>
        <taxon>Eukaryota</taxon>
        <taxon>Metazoa</taxon>
        <taxon>Cnidaria</taxon>
        <taxon>Anthozoa</taxon>
        <taxon>Octocorallia</taxon>
        <taxon>Malacalcyonacea</taxon>
        <taxon>Plexauridae</taxon>
        <taxon>Paramuricea</taxon>
    </lineage>
</organism>
<dbReference type="GO" id="GO:0071028">
    <property type="term" value="P:nuclear mRNA surveillance"/>
    <property type="evidence" value="ECO:0007669"/>
    <property type="project" value="TreeGrafter"/>
</dbReference>
<dbReference type="EMBL" id="CACRXK020007471">
    <property type="protein sequence ID" value="CAB4012338.1"/>
    <property type="molecule type" value="Genomic_DNA"/>
</dbReference>
<evidence type="ECO:0000256" key="1">
    <source>
        <dbReference type="ARBA" id="ARBA00004123"/>
    </source>
</evidence>
<dbReference type="InterPro" id="IPR020568">
    <property type="entry name" value="Ribosomal_Su5_D2-typ_SF"/>
</dbReference>
<keyword evidence="5" id="KW-0539">Nucleus</keyword>
<dbReference type="InterPro" id="IPR050080">
    <property type="entry name" value="RNase_PH"/>
</dbReference>
<comment type="caution">
    <text evidence="6">The sequence shown here is derived from an EMBL/GenBank/DDBJ whole genome shotgun (WGS) entry which is preliminary data.</text>
</comment>
<dbReference type="GO" id="GO:0034475">
    <property type="term" value="P:U4 snRNA 3'-end processing"/>
    <property type="evidence" value="ECO:0007669"/>
    <property type="project" value="TreeGrafter"/>
</dbReference>
<dbReference type="GO" id="GO:0000177">
    <property type="term" value="C:cytoplasmic exosome (RNase complex)"/>
    <property type="evidence" value="ECO:0007669"/>
    <property type="project" value="TreeGrafter"/>
</dbReference>
<dbReference type="PANTHER" id="PTHR11953">
    <property type="entry name" value="EXOSOME COMPLEX COMPONENT"/>
    <property type="match status" value="1"/>
</dbReference>
<keyword evidence="7" id="KW-1185">Reference proteome</keyword>
<reference evidence="6" key="1">
    <citation type="submission" date="2020-04" db="EMBL/GenBank/DDBJ databases">
        <authorList>
            <person name="Alioto T."/>
            <person name="Alioto T."/>
            <person name="Gomez Garrido J."/>
        </authorList>
    </citation>
    <scope>NUCLEOTIDE SEQUENCE</scope>
    <source>
        <strain evidence="6">A484AB</strain>
    </source>
</reference>
<comment type="subcellular location">
    <subcellularLocation>
        <location evidence="1">Nucleus</location>
    </subcellularLocation>
</comment>